<feature type="compositionally biased region" description="Low complexity" evidence="6">
    <location>
        <begin position="195"/>
        <end position="204"/>
    </location>
</feature>
<dbReference type="STRING" id="4529.A0A0E0R9X6"/>
<feature type="compositionally biased region" description="Polar residues" evidence="6">
    <location>
        <begin position="312"/>
        <end position="330"/>
    </location>
</feature>
<evidence type="ECO:0000256" key="6">
    <source>
        <dbReference type="SAM" id="MobiDB-lite"/>
    </source>
</evidence>
<dbReference type="GO" id="GO:0008017">
    <property type="term" value="F:microtubule binding"/>
    <property type="evidence" value="ECO:0007669"/>
    <property type="project" value="InterPro"/>
</dbReference>
<dbReference type="Proteomes" id="UP000008022">
    <property type="component" value="Unassembled WGS sequence"/>
</dbReference>
<protein>
    <recommendedName>
        <fullName evidence="7">TPX2 C-terminal domain-containing protein</fullName>
    </recommendedName>
</protein>
<evidence type="ECO:0000256" key="1">
    <source>
        <dbReference type="ARBA" id="ARBA00004245"/>
    </source>
</evidence>
<reference evidence="8" key="2">
    <citation type="submission" date="2015-06" db="UniProtKB">
        <authorList>
            <consortium name="EnsemblPlants"/>
        </authorList>
    </citation>
    <scope>IDENTIFICATION</scope>
</reference>
<name>A0A0E0R9X6_ORYRU</name>
<sequence length="430" mass="44675">MEGEDEVRVNGAVEVAEVVAEGDLASGGEAAAAGGSDQAVVVVAVAAEGTTAKKGGSGGAAAARKAKVAAAVANGKVGKKPALSQSASFPARGAAAKKAATPKQAKTTDGKGAVPNGSEKAAGRAVEKKVNSARTPAASRSLPVKSGSVDAPPNDASPETQESNENTTNALEQTLPEKMEDDVHSTTSSTNTPRAAAQRKNAAAAAGFSFRLQERAEKRKEFYQKLEEKIHAKELEQTNLQAKSKESQEAEIKLLRKSLTFKATPMPSFYKEQPPKVELKKIPPTRARSPKLGRHKPTNSAAAASVDGSVSCESPRSITNLAKLTESTENNKPHATARKPAQRSVTKIPSQASATAKTETKPLVTKQKTSNTKPKAPRAKVEQLQDNSVEIPPAEPSGPEGLTVEHGVEDATGPDRATTLVASNEVPVQG</sequence>
<dbReference type="InterPro" id="IPR027329">
    <property type="entry name" value="TPX2_C"/>
</dbReference>
<keyword evidence="5" id="KW-0206">Cytoskeleton</keyword>
<evidence type="ECO:0000256" key="4">
    <source>
        <dbReference type="ARBA" id="ARBA00022701"/>
    </source>
</evidence>
<feature type="compositionally biased region" description="Basic residues" evidence="6">
    <location>
        <begin position="288"/>
        <end position="297"/>
    </location>
</feature>
<keyword evidence="3" id="KW-0963">Cytoplasm</keyword>
<organism evidence="8 9">
    <name type="scientific">Oryza rufipogon</name>
    <name type="common">Brownbeard rice</name>
    <name type="synonym">Asian wild rice</name>
    <dbReference type="NCBI Taxonomy" id="4529"/>
    <lineage>
        <taxon>Eukaryota</taxon>
        <taxon>Viridiplantae</taxon>
        <taxon>Streptophyta</taxon>
        <taxon>Embryophyta</taxon>
        <taxon>Tracheophyta</taxon>
        <taxon>Spermatophyta</taxon>
        <taxon>Magnoliopsida</taxon>
        <taxon>Liliopsida</taxon>
        <taxon>Poales</taxon>
        <taxon>Poaceae</taxon>
        <taxon>BOP clade</taxon>
        <taxon>Oryzoideae</taxon>
        <taxon>Oryzeae</taxon>
        <taxon>Oryzinae</taxon>
        <taxon>Oryza</taxon>
    </lineage>
</organism>
<dbReference type="Gramene" id="ORUFI11G18590.1">
    <property type="protein sequence ID" value="ORUFI11G18590.1"/>
    <property type="gene ID" value="ORUFI11G18590"/>
</dbReference>
<dbReference type="Pfam" id="PF06886">
    <property type="entry name" value="TPX2"/>
    <property type="match status" value="1"/>
</dbReference>
<comment type="subcellular location">
    <subcellularLocation>
        <location evidence="1">Cytoplasm</location>
        <location evidence="1">Cytoskeleton</location>
    </subcellularLocation>
</comment>
<feature type="region of interest" description="Disordered" evidence="6">
    <location>
        <begin position="75"/>
        <end position="204"/>
    </location>
</feature>
<evidence type="ECO:0000256" key="5">
    <source>
        <dbReference type="ARBA" id="ARBA00023212"/>
    </source>
</evidence>
<accession>A0A0E0R9X6</accession>
<dbReference type="InterPro" id="IPR044833">
    <property type="entry name" value="WDL5/6"/>
</dbReference>
<dbReference type="AlphaFoldDB" id="A0A0E0R9X6"/>
<feature type="compositionally biased region" description="Low complexity" evidence="6">
    <location>
        <begin position="300"/>
        <end position="311"/>
    </location>
</feature>
<reference evidence="9" key="1">
    <citation type="submission" date="2013-06" db="EMBL/GenBank/DDBJ databases">
        <authorList>
            <person name="Zhao Q."/>
        </authorList>
    </citation>
    <scope>NUCLEOTIDE SEQUENCE</scope>
    <source>
        <strain evidence="9">cv. W1943</strain>
    </source>
</reference>
<comment type="similarity">
    <text evidence="2">Belongs to the TPX2 family.</text>
</comment>
<dbReference type="PANTHER" id="PTHR31358">
    <property type="entry name" value="PROTEIN WVD2-LIKE 4"/>
    <property type="match status" value="1"/>
</dbReference>
<dbReference type="EnsemblPlants" id="ORUFI11G18590.1">
    <property type="protein sequence ID" value="ORUFI11G18590.1"/>
    <property type="gene ID" value="ORUFI11G18590"/>
</dbReference>
<evidence type="ECO:0000313" key="8">
    <source>
        <dbReference type="EnsemblPlants" id="ORUFI11G18590.1"/>
    </source>
</evidence>
<dbReference type="eggNOG" id="ENOG502QTFB">
    <property type="taxonomic scope" value="Eukaryota"/>
</dbReference>
<proteinExistence type="inferred from homology"/>
<evidence type="ECO:0000313" key="9">
    <source>
        <dbReference type="Proteomes" id="UP000008022"/>
    </source>
</evidence>
<keyword evidence="9" id="KW-1185">Reference proteome</keyword>
<feature type="compositionally biased region" description="Polar residues" evidence="6">
    <location>
        <begin position="157"/>
        <end position="172"/>
    </location>
</feature>
<keyword evidence="4" id="KW-0493">Microtubule</keyword>
<dbReference type="HOGENOM" id="CLU_040103_1_0_1"/>
<feature type="domain" description="TPX2 C-terminal" evidence="7">
    <location>
        <begin position="208"/>
        <end position="282"/>
    </location>
</feature>
<dbReference type="GO" id="GO:0005874">
    <property type="term" value="C:microtubule"/>
    <property type="evidence" value="ECO:0007669"/>
    <property type="project" value="UniProtKB-KW"/>
</dbReference>
<feature type="compositionally biased region" description="Low complexity" evidence="6">
    <location>
        <begin position="94"/>
        <end position="107"/>
    </location>
</feature>
<evidence type="ECO:0000256" key="2">
    <source>
        <dbReference type="ARBA" id="ARBA00005885"/>
    </source>
</evidence>
<feature type="compositionally biased region" description="Basic and acidic residues" evidence="6">
    <location>
        <begin position="175"/>
        <end position="184"/>
    </location>
</feature>
<dbReference type="OMA" id="RPMVTKP"/>
<feature type="compositionally biased region" description="Basic and acidic residues" evidence="6">
    <location>
        <begin position="121"/>
        <end position="130"/>
    </location>
</feature>
<evidence type="ECO:0000256" key="3">
    <source>
        <dbReference type="ARBA" id="ARBA00022490"/>
    </source>
</evidence>
<evidence type="ECO:0000259" key="7">
    <source>
        <dbReference type="Pfam" id="PF06886"/>
    </source>
</evidence>
<feature type="region of interest" description="Disordered" evidence="6">
    <location>
        <begin position="266"/>
        <end position="430"/>
    </location>
</feature>
<feature type="compositionally biased region" description="Polar residues" evidence="6">
    <location>
        <begin position="343"/>
        <end position="357"/>
    </location>
</feature>
<dbReference type="PANTHER" id="PTHR31358:SF30">
    <property type="entry name" value="PROTEIN WVD2-LIKE 4"/>
    <property type="match status" value="1"/>
</dbReference>